<dbReference type="AlphaFoldDB" id="A0A433YEL2"/>
<sequence>MNMHVKIMIRTLIVTLVVILGIPLSFVHASKPEPAHVLIIYDSLAKGTSREGNIEALQRLLASFGVKVTETTMDNYKKGTLAKYTSVIAVRNANELTISNTDYIQDFASYEGDYLHIGVQLPSKIQTELNLTIQNANEQFVKLSIGQFSEPTIHVSHMPYIVQAMGSIQYGSISSENNDMDTPYAVRHDGLAYVPYYEKGNLSEIALAYVLKDWLRVTEQGKTYLLFKEVYPFSDLPLLEKMADKLYSAGIPFIVSVRPVFHNTDYPAMQRYLETLKYVQSHNGSILVNTPVVSSTIQEIGPELKAQMELFVDVLADYEIAPLGLGAEMYWTYDQQYSEYGMGSFDSAVLFPNENIRHRSQSDSSKSFSSSVYTIQLDFLEQFEHTGKVIERFPMSTALVYNFFETEAELDQNVQAYIDSWITFDDYKSVPHNVQTQANTISTHNGMFEINGHSVDLNNAYRTVSPEYSYKPEPEKSFETLFSIQNKIFIVLILLTLFAFGIMFIIGYRLYKRKYLNRRR</sequence>
<accession>A0A433YEL2</accession>
<name>A0A433YEL2_9BACL</name>
<keyword evidence="3" id="KW-1185">Reference proteome</keyword>
<keyword evidence="1" id="KW-0472">Membrane</keyword>
<comment type="caution">
    <text evidence="2">The sequence shown here is derived from an EMBL/GenBank/DDBJ whole genome shotgun (WGS) entry which is preliminary data.</text>
</comment>
<dbReference type="Proteomes" id="UP000279446">
    <property type="component" value="Unassembled WGS sequence"/>
</dbReference>
<dbReference type="OrthoDB" id="1779709at2"/>
<keyword evidence="1" id="KW-0812">Transmembrane</keyword>
<gene>
    <name evidence="2" type="ORF">EJP82_04095</name>
</gene>
<evidence type="ECO:0000313" key="2">
    <source>
        <dbReference type="EMBL" id="RUT48313.1"/>
    </source>
</evidence>
<reference evidence="2 3" key="1">
    <citation type="submission" date="2018-12" db="EMBL/GenBank/DDBJ databases">
        <authorList>
            <person name="Sun L."/>
            <person name="Chen Z."/>
        </authorList>
    </citation>
    <scope>NUCLEOTIDE SEQUENCE [LARGE SCALE GENOMIC DNA]</scope>
    <source>
        <strain evidence="2 3">DSM 15890</strain>
    </source>
</reference>
<proteinExistence type="predicted"/>
<feature type="transmembrane region" description="Helical" evidence="1">
    <location>
        <begin position="488"/>
        <end position="511"/>
    </location>
</feature>
<dbReference type="EMBL" id="RZNY01000002">
    <property type="protein sequence ID" value="RUT48313.1"/>
    <property type="molecule type" value="Genomic_DNA"/>
</dbReference>
<evidence type="ECO:0000313" key="3">
    <source>
        <dbReference type="Proteomes" id="UP000279446"/>
    </source>
</evidence>
<evidence type="ECO:0000256" key="1">
    <source>
        <dbReference type="SAM" id="Phobius"/>
    </source>
</evidence>
<keyword evidence="1" id="KW-1133">Transmembrane helix</keyword>
<organism evidence="2 3">
    <name type="scientific">Paenibacillus anaericanus</name>
    <dbReference type="NCBI Taxonomy" id="170367"/>
    <lineage>
        <taxon>Bacteria</taxon>
        <taxon>Bacillati</taxon>
        <taxon>Bacillota</taxon>
        <taxon>Bacilli</taxon>
        <taxon>Bacillales</taxon>
        <taxon>Paenibacillaceae</taxon>
        <taxon>Paenibacillus</taxon>
    </lineage>
</organism>
<protein>
    <submittedName>
        <fullName evidence="2">DUF2334 domain-containing protein</fullName>
    </submittedName>
</protein>